<keyword evidence="6" id="KW-1003">Cell membrane</keyword>
<evidence type="ECO:0000256" key="4">
    <source>
        <dbReference type="ARBA" id="ARBA00017522"/>
    </source>
</evidence>
<comment type="function">
    <text evidence="1">Required for nicotinamide riboside transport across the inner membrane.</text>
</comment>
<keyword evidence="9 10" id="KW-0472">Membrane</keyword>
<evidence type="ECO:0000256" key="9">
    <source>
        <dbReference type="ARBA" id="ARBA00023136"/>
    </source>
</evidence>
<dbReference type="PANTHER" id="PTHR36122:SF2">
    <property type="entry name" value="NICOTINAMIDE RIBOSIDE TRANSPORTER PNUC"/>
    <property type="match status" value="1"/>
</dbReference>
<dbReference type="NCBIfam" id="TIGR01528">
    <property type="entry name" value="NMN_trans_PnuC"/>
    <property type="match status" value="1"/>
</dbReference>
<evidence type="ECO:0000313" key="11">
    <source>
        <dbReference type="EMBL" id="WAJ69353.1"/>
    </source>
</evidence>
<keyword evidence="7 10" id="KW-0812">Transmembrane</keyword>
<reference evidence="11" key="1">
    <citation type="submission" date="2022-10" db="EMBL/GenBank/DDBJ databases">
        <title>Catenovulum adriacola sp. nov. isolated in the Harbour of Susak.</title>
        <authorList>
            <person name="Schoch T."/>
            <person name="Reich S.J."/>
            <person name="Stoeferle S."/>
            <person name="Flaiz M."/>
            <person name="Kazda M."/>
            <person name="Riedel C.U."/>
            <person name="Duerre P."/>
        </authorList>
    </citation>
    <scope>NUCLEOTIDE SEQUENCE</scope>
    <source>
        <strain evidence="11">TS8</strain>
    </source>
</reference>
<dbReference type="PANTHER" id="PTHR36122">
    <property type="entry name" value="NICOTINAMIDE RIBOSIDE TRANSPORTER PNUC"/>
    <property type="match status" value="1"/>
</dbReference>
<feature type="transmembrane region" description="Helical" evidence="10">
    <location>
        <begin position="66"/>
        <end position="83"/>
    </location>
</feature>
<evidence type="ECO:0000313" key="12">
    <source>
        <dbReference type="Proteomes" id="UP001163726"/>
    </source>
</evidence>
<evidence type="ECO:0000256" key="1">
    <source>
        <dbReference type="ARBA" id="ARBA00002672"/>
    </source>
</evidence>
<protein>
    <recommendedName>
        <fullName evidence="4">Nicotinamide riboside transporter PnuC</fullName>
    </recommendedName>
</protein>
<evidence type="ECO:0000256" key="7">
    <source>
        <dbReference type="ARBA" id="ARBA00022692"/>
    </source>
</evidence>
<dbReference type="RefSeq" id="WP_268073568.1">
    <property type="nucleotide sequence ID" value="NZ_CP109965.1"/>
</dbReference>
<proteinExistence type="inferred from homology"/>
<accession>A0ABY7AJF6</accession>
<feature type="transmembrane region" description="Helical" evidence="10">
    <location>
        <begin position="6"/>
        <end position="30"/>
    </location>
</feature>
<evidence type="ECO:0000256" key="2">
    <source>
        <dbReference type="ARBA" id="ARBA00004651"/>
    </source>
</evidence>
<feature type="transmembrane region" description="Helical" evidence="10">
    <location>
        <begin position="95"/>
        <end position="118"/>
    </location>
</feature>
<gene>
    <name evidence="11" type="primary">pnuC</name>
    <name evidence="11" type="ORF">OLW01_09160</name>
</gene>
<name>A0ABY7AJF6_9ALTE</name>
<evidence type="ECO:0000256" key="8">
    <source>
        <dbReference type="ARBA" id="ARBA00022989"/>
    </source>
</evidence>
<comment type="similarity">
    <text evidence="3">Belongs to the nicotinamide ribonucleoside (NR) uptake permease (TC 4.B.1) family.</text>
</comment>
<sequence length="209" mass="24283">MSLNEVLTQLSIISIWEGLALVLSLAYVIMAAKGVMWCWPIAFFASAIYCIIFFNAQLLMDSLLQVYYMAMAIYGWFCWQLGWSKKDNHVTYTRWPVSHHLVIISILCVLSFALAHWLELNTQADYPLIDTFTTIFSIYATYLIAERVVASWLYWIVIDAVSVYIYIQKSLVVTALLFVCYTILAAWAYYQWQKHYKEQPVDNNLSSAY</sequence>
<keyword evidence="5" id="KW-0813">Transport</keyword>
<evidence type="ECO:0000256" key="6">
    <source>
        <dbReference type="ARBA" id="ARBA00022475"/>
    </source>
</evidence>
<comment type="subcellular location">
    <subcellularLocation>
        <location evidence="2">Cell membrane</location>
        <topology evidence="2">Multi-pass membrane protein</topology>
    </subcellularLocation>
</comment>
<feature type="transmembrane region" description="Helical" evidence="10">
    <location>
        <begin position="37"/>
        <end position="60"/>
    </location>
</feature>
<organism evidence="11 12">
    <name type="scientific">Catenovulum adriaticum</name>
    <dbReference type="NCBI Taxonomy" id="2984846"/>
    <lineage>
        <taxon>Bacteria</taxon>
        <taxon>Pseudomonadati</taxon>
        <taxon>Pseudomonadota</taxon>
        <taxon>Gammaproteobacteria</taxon>
        <taxon>Alteromonadales</taxon>
        <taxon>Alteromonadaceae</taxon>
        <taxon>Catenovulum</taxon>
    </lineage>
</organism>
<evidence type="ECO:0000256" key="3">
    <source>
        <dbReference type="ARBA" id="ARBA00006669"/>
    </source>
</evidence>
<dbReference type="EMBL" id="CP109965">
    <property type="protein sequence ID" value="WAJ69353.1"/>
    <property type="molecule type" value="Genomic_DNA"/>
</dbReference>
<evidence type="ECO:0000256" key="10">
    <source>
        <dbReference type="SAM" id="Phobius"/>
    </source>
</evidence>
<feature type="transmembrane region" description="Helical" evidence="10">
    <location>
        <begin position="173"/>
        <end position="190"/>
    </location>
</feature>
<keyword evidence="8 10" id="KW-1133">Transmembrane helix</keyword>
<dbReference type="InterPro" id="IPR006419">
    <property type="entry name" value="NMN_transpt_PnuC"/>
</dbReference>
<dbReference type="Proteomes" id="UP001163726">
    <property type="component" value="Chromosome"/>
</dbReference>
<evidence type="ECO:0000256" key="5">
    <source>
        <dbReference type="ARBA" id="ARBA00022448"/>
    </source>
</evidence>
<keyword evidence="12" id="KW-1185">Reference proteome</keyword>
<dbReference type="Pfam" id="PF04973">
    <property type="entry name" value="NMN_transporter"/>
    <property type="match status" value="1"/>
</dbReference>